<gene>
    <name evidence="1" type="ORF">G2W53_017882</name>
</gene>
<keyword evidence="2" id="KW-1185">Reference proteome</keyword>
<dbReference type="Proteomes" id="UP000634136">
    <property type="component" value="Unassembled WGS sequence"/>
</dbReference>
<evidence type="ECO:0000313" key="2">
    <source>
        <dbReference type="Proteomes" id="UP000634136"/>
    </source>
</evidence>
<protein>
    <submittedName>
        <fullName evidence="1">Uncharacterized protein</fullName>
    </submittedName>
</protein>
<dbReference type="EMBL" id="JAAIUW010000006">
    <property type="protein sequence ID" value="KAF7826718.1"/>
    <property type="molecule type" value="Genomic_DNA"/>
</dbReference>
<sequence>MNGSVKKFLVEYDKREEIETTQSGKGIKASQMKSWRLHCKGPKAQGHQPDTT</sequence>
<accession>A0A834TQW7</accession>
<evidence type="ECO:0000313" key="1">
    <source>
        <dbReference type="EMBL" id="KAF7826718.1"/>
    </source>
</evidence>
<organism evidence="1 2">
    <name type="scientific">Senna tora</name>
    <dbReference type="NCBI Taxonomy" id="362788"/>
    <lineage>
        <taxon>Eukaryota</taxon>
        <taxon>Viridiplantae</taxon>
        <taxon>Streptophyta</taxon>
        <taxon>Embryophyta</taxon>
        <taxon>Tracheophyta</taxon>
        <taxon>Spermatophyta</taxon>
        <taxon>Magnoliopsida</taxon>
        <taxon>eudicotyledons</taxon>
        <taxon>Gunneridae</taxon>
        <taxon>Pentapetalae</taxon>
        <taxon>rosids</taxon>
        <taxon>fabids</taxon>
        <taxon>Fabales</taxon>
        <taxon>Fabaceae</taxon>
        <taxon>Caesalpinioideae</taxon>
        <taxon>Cassia clade</taxon>
        <taxon>Senna</taxon>
    </lineage>
</organism>
<dbReference type="AlphaFoldDB" id="A0A834TQW7"/>
<reference evidence="1" key="1">
    <citation type="submission" date="2020-09" db="EMBL/GenBank/DDBJ databases">
        <title>Genome-Enabled Discovery of Anthraquinone Biosynthesis in Senna tora.</title>
        <authorList>
            <person name="Kang S.-H."/>
            <person name="Pandey R.P."/>
            <person name="Lee C.-M."/>
            <person name="Sim J.-S."/>
            <person name="Jeong J.-T."/>
            <person name="Choi B.-S."/>
            <person name="Jung M."/>
            <person name="Ginzburg D."/>
            <person name="Zhao K."/>
            <person name="Won S.Y."/>
            <person name="Oh T.-J."/>
            <person name="Yu Y."/>
            <person name="Kim N.-H."/>
            <person name="Lee O.R."/>
            <person name="Lee T.-H."/>
            <person name="Bashyal P."/>
            <person name="Kim T.-S."/>
            <person name="Lee W.-H."/>
            <person name="Kawkins C."/>
            <person name="Kim C.-K."/>
            <person name="Kim J.S."/>
            <person name="Ahn B.O."/>
            <person name="Rhee S.Y."/>
            <person name="Sohng J.K."/>
        </authorList>
    </citation>
    <scope>NUCLEOTIDE SEQUENCE</scope>
    <source>
        <tissue evidence="1">Leaf</tissue>
    </source>
</reference>
<proteinExistence type="predicted"/>
<name>A0A834TQW7_9FABA</name>
<comment type="caution">
    <text evidence="1">The sequence shown here is derived from an EMBL/GenBank/DDBJ whole genome shotgun (WGS) entry which is preliminary data.</text>
</comment>